<dbReference type="InterPro" id="IPR001455">
    <property type="entry name" value="TusA-like"/>
</dbReference>
<dbReference type="Proteomes" id="UP000565205">
    <property type="component" value="Unassembled WGS sequence"/>
</dbReference>
<accession>A0A850NWQ9</accession>
<evidence type="ECO:0000313" key="2">
    <source>
        <dbReference type="EMBL" id="NVN32005.1"/>
    </source>
</evidence>
<evidence type="ECO:0000259" key="1">
    <source>
        <dbReference type="PROSITE" id="PS01148"/>
    </source>
</evidence>
<organism evidence="2 3">
    <name type="scientific">Endobacter medicaginis</name>
    <dbReference type="NCBI Taxonomy" id="1181271"/>
    <lineage>
        <taxon>Bacteria</taxon>
        <taxon>Pseudomonadati</taxon>
        <taxon>Pseudomonadota</taxon>
        <taxon>Alphaproteobacteria</taxon>
        <taxon>Acetobacterales</taxon>
        <taxon>Acetobacteraceae</taxon>
        <taxon>Endobacter</taxon>
    </lineage>
</organism>
<evidence type="ECO:0000313" key="3">
    <source>
        <dbReference type="Proteomes" id="UP000565205"/>
    </source>
</evidence>
<feature type="non-terminal residue" evidence="2">
    <location>
        <position position="40"/>
    </location>
</feature>
<dbReference type="PROSITE" id="PS01148">
    <property type="entry name" value="UPF0033"/>
    <property type="match status" value="1"/>
</dbReference>
<name>A0A850NWQ9_9PROT</name>
<proteinExistence type="predicted"/>
<dbReference type="EMBL" id="JABXXQ010000593">
    <property type="protein sequence ID" value="NVN32005.1"/>
    <property type="molecule type" value="Genomic_DNA"/>
</dbReference>
<dbReference type="Pfam" id="PF01206">
    <property type="entry name" value="TusA"/>
    <property type="match status" value="1"/>
</dbReference>
<feature type="domain" description="UPF0033" evidence="1">
    <location>
        <begin position="13"/>
        <end position="37"/>
    </location>
</feature>
<dbReference type="RefSeq" id="WP_176626672.1">
    <property type="nucleotide sequence ID" value="NZ_JABXXQ010000593.1"/>
</dbReference>
<dbReference type="CDD" id="cd00291">
    <property type="entry name" value="SirA_YedF_YeeD"/>
    <property type="match status" value="1"/>
</dbReference>
<gene>
    <name evidence="2" type="ORF">HUK83_16900</name>
</gene>
<dbReference type="GO" id="GO:0016740">
    <property type="term" value="F:transferase activity"/>
    <property type="evidence" value="ECO:0007669"/>
    <property type="project" value="UniProtKB-KW"/>
</dbReference>
<dbReference type="AlphaFoldDB" id="A0A850NWQ9"/>
<sequence>MTTPALPIADTILDLRGLACPLPVLKANRRLRELGPGARL</sequence>
<dbReference type="InterPro" id="IPR036868">
    <property type="entry name" value="TusA-like_sf"/>
</dbReference>
<dbReference type="Gene3D" id="3.30.110.40">
    <property type="entry name" value="TusA-like domain"/>
    <property type="match status" value="1"/>
</dbReference>
<dbReference type="SUPFAM" id="SSF64307">
    <property type="entry name" value="SirA-like"/>
    <property type="match status" value="1"/>
</dbReference>
<protein>
    <submittedName>
        <fullName evidence="2">Sulfurtransferase TusA family protein</fullName>
    </submittedName>
</protein>
<keyword evidence="2" id="KW-0808">Transferase</keyword>
<reference evidence="2 3" key="1">
    <citation type="submission" date="2020-06" db="EMBL/GenBank/DDBJ databases">
        <title>Description of novel acetic acid bacteria.</title>
        <authorList>
            <person name="Sombolestani A."/>
        </authorList>
    </citation>
    <scope>NUCLEOTIDE SEQUENCE [LARGE SCALE GENOMIC DNA]</scope>
    <source>
        <strain evidence="2 3">LMG 26838</strain>
    </source>
</reference>
<comment type="caution">
    <text evidence="2">The sequence shown here is derived from an EMBL/GenBank/DDBJ whole genome shotgun (WGS) entry which is preliminary data.</text>
</comment>